<evidence type="ECO:0000256" key="6">
    <source>
        <dbReference type="ARBA" id="ARBA00022729"/>
    </source>
</evidence>
<organism evidence="11 12">
    <name type="scientific">Propithecus coquereli</name>
    <name type="common">Coquerel's sifaka</name>
    <name type="synonym">Propithecus verreauxi coquereli</name>
    <dbReference type="NCBI Taxonomy" id="379532"/>
    <lineage>
        <taxon>Eukaryota</taxon>
        <taxon>Metazoa</taxon>
        <taxon>Chordata</taxon>
        <taxon>Craniata</taxon>
        <taxon>Vertebrata</taxon>
        <taxon>Euteleostomi</taxon>
        <taxon>Mammalia</taxon>
        <taxon>Eutheria</taxon>
        <taxon>Euarchontoglires</taxon>
        <taxon>Primates</taxon>
        <taxon>Strepsirrhini</taxon>
        <taxon>Lemuriformes</taxon>
        <taxon>Indriidae</taxon>
        <taxon>Propithecus</taxon>
    </lineage>
</organism>
<protein>
    <recommendedName>
        <fullName evidence="9">Pro-thyrotropin-releasing hormone</fullName>
    </recommendedName>
</protein>
<comment type="subcellular location">
    <subcellularLocation>
        <location evidence="1">Secreted</location>
    </subcellularLocation>
</comment>
<dbReference type="PANTHER" id="PTHR17530:SF2">
    <property type="entry name" value="PRO-THYROTROPIN-RELEASING HORMONE"/>
    <property type="match status" value="1"/>
</dbReference>
<evidence type="ECO:0000256" key="7">
    <source>
        <dbReference type="ARBA" id="ARBA00022737"/>
    </source>
</evidence>
<evidence type="ECO:0000256" key="5">
    <source>
        <dbReference type="ARBA" id="ARBA00022702"/>
    </source>
</evidence>
<keyword evidence="4" id="KW-0165">Cleavage on pair of basic residues</keyword>
<feature type="signal peptide" evidence="9">
    <location>
        <begin position="1"/>
        <end position="21"/>
    </location>
</feature>
<dbReference type="GO" id="GO:0042755">
    <property type="term" value="P:eating behavior"/>
    <property type="evidence" value="ECO:0007669"/>
    <property type="project" value="TreeGrafter"/>
</dbReference>
<dbReference type="PANTHER" id="PTHR17530">
    <property type="entry name" value="PRO-THYROTROPIN-RELEASING HORMONE"/>
    <property type="match status" value="1"/>
</dbReference>
<dbReference type="STRING" id="379532.ENSPCOP00000007197"/>
<keyword evidence="5 9" id="KW-0372">Hormone</keyword>
<evidence type="ECO:0000256" key="2">
    <source>
        <dbReference type="ARBA" id="ARBA00010437"/>
    </source>
</evidence>
<dbReference type="GO" id="GO:0001692">
    <property type="term" value="P:histamine metabolic process"/>
    <property type="evidence" value="ECO:0007669"/>
    <property type="project" value="TreeGrafter"/>
</dbReference>
<gene>
    <name evidence="11" type="primary">TRH</name>
</gene>
<reference evidence="11" key="2">
    <citation type="submission" date="2025-09" db="UniProtKB">
        <authorList>
            <consortium name="Ensembl"/>
        </authorList>
    </citation>
    <scope>IDENTIFICATION</scope>
</reference>
<keyword evidence="8" id="KW-0027">Amidation</keyword>
<dbReference type="AlphaFoldDB" id="A0A2K6EZQ5"/>
<dbReference type="GO" id="GO:0014054">
    <property type="term" value="P:positive regulation of gamma-aminobutyric acid secretion"/>
    <property type="evidence" value="ECO:0007669"/>
    <property type="project" value="TreeGrafter"/>
</dbReference>
<evidence type="ECO:0000256" key="3">
    <source>
        <dbReference type="ARBA" id="ARBA00022525"/>
    </source>
</evidence>
<dbReference type="GO" id="GO:0032024">
    <property type="term" value="P:positive regulation of insulin secretion"/>
    <property type="evidence" value="ECO:0007669"/>
    <property type="project" value="TreeGrafter"/>
</dbReference>
<keyword evidence="6 9" id="KW-0732">Signal</keyword>
<feature type="compositionally biased region" description="Acidic residues" evidence="10">
    <location>
        <begin position="151"/>
        <end position="165"/>
    </location>
</feature>
<dbReference type="KEGG" id="pcoq:105820420"/>
<dbReference type="GO" id="GO:0008437">
    <property type="term" value="F:thyrotropin-releasing hormone activity"/>
    <property type="evidence" value="ECO:0007669"/>
    <property type="project" value="InterPro"/>
</dbReference>
<dbReference type="OrthoDB" id="9949225at2759"/>
<dbReference type="GO" id="GO:0009755">
    <property type="term" value="P:hormone-mediated signaling pathway"/>
    <property type="evidence" value="ECO:0007669"/>
    <property type="project" value="UniProtKB-UniRule"/>
</dbReference>
<accession>A0A2K6EZQ5</accession>
<dbReference type="GO" id="GO:0005576">
    <property type="term" value="C:extracellular region"/>
    <property type="evidence" value="ECO:0007669"/>
    <property type="project" value="UniProtKB-SubCell"/>
</dbReference>
<dbReference type="GO" id="GO:0014050">
    <property type="term" value="P:negative regulation of glutamate secretion"/>
    <property type="evidence" value="ECO:0007669"/>
    <property type="project" value="TreeGrafter"/>
</dbReference>
<dbReference type="InterPro" id="IPR008857">
    <property type="entry name" value="TRH"/>
</dbReference>
<comment type="function">
    <text evidence="9">Functions as a regulator of the biosynthesis of TSH in the anterior pituitary gland and as a neurotransmitter/ neuromodulator in the central and peripheral nervous systems.</text>
</comment>
<dbReference type="Ensembl" id="ENSPCOT00000017739.1">
    <property type="protein sequence ID" value="ENSPCOP00000007197.1"/>
    <property type="gene ID" value="ENSPCOG00000014823.1"/>
</dbReference>
<dbReference type="GeneID" id="105820420"/>
<dbReference type="RefSeq" id="XP_012512349.1">
    <property type="nucleotide sequence ID" value="XM_012656895.1"/>
</dbReference>
<feature type="region of interest" description="Disordered" evidence="10">
    <location>
        <begin position="40"/>
        <end position="227"/>
    </location>
</feature>
<feature type="compositionally biased region" description="Low complexity" evidence="10">
    <location>
        <begin position="176"/>
        <end position="189"/>
    </location>
</feature>
<dbReference type="OMA" id="QESFTCN"/>
<dbReference type="Pfam" id="PF05438">
    <property type="entry name" value="TRH"/>
    <property type="match status" value="1"/>
</dbReference>
<comment type="similarity">
    <text evidence="2 9">Belongs to the TRH family.</text>
</comment>
<evidence type="ECO:0000313" key="11">
    <source>
        <dbReference type="Ensembl" id="ENSPCOP00000007197.1"/>
    </source>
</evidence>
<dbReference type="GO" id="GO:0030141">
    <property type="term" value="C:secretory granule"/>
    <property type="evidence" value="ECO:0007669"/>
    <property type="project" value="TreeGrafter"/>
</dbReference>
<evidence type="ECO:0000313" key="12">
    <source>
        <dbReference type="Proteomes" id="UP000233160"/>
    </source>
</evidence>
<reference evidence="11" key="1">
    <citation type="submission" date="2025-08" db="UniProtKB">
        <authorList>
            <consortium name="Ensembl"/>
        </authorList>
    </citation>
    <scope>IDENTIFICATION</scope>
</reference>
<keyword evidence="12" id="KW-1185">Reference proteome</keyword>
<evidence type="ECO:0000256" key="10">
    <source>
        <dbReference type="SAM" id="MobiDB-lite"/>
    </source>
</evidence>
<name>A0A2K6EZQ5_PROCO</name>
<dbReference type="Proteomes" id="UP000233160">
    <property type="component" value="Unassembled WGS sequence"/>
</dbReference>
<dbReference type="PIRSF" id="PIRSF001795">
    <property type="entry name" value="TRH"/>
    <property type="match status" value="1"/>
</dbReference>
<evidence type="ECO:0000256" key="9">
    <source>
        <dbReference type="PIRNR" id="PIRNR001795"/>
    </source>
</evidence>
<sequence length="227" mass="25220">MPGPWLLLALAVTLAPAGTDGAQREAAPLRRAGPLLFLREGLRAPQGDRSARSESQILPPNWLSKRQHPGKREEEAEEGLEEEEEEEWGAGGPHKRQHPGRREDDAWWAADGTQHKRQHPGRRAPWPGYAVTKRQHPGRRLVEPQAQRNWDEEEEEGEGEGEEDLTAEKRQHPGRRSPGGPCGPQGACGRASVLRGLLGDPSRGQGAEEQRQHPGRRAAWVREPLQA</sequence>
<evidence type="ECO:0000256" key="4">
    <source>
        <dbReference type="ARBA" id="ARBA00022685"/>
    </source>
</evidence>
<evidence type="ECO:0000256" key="1">
    <source>
        <dbReference type="ARBA" id="ARBA00004613"/>
    </source>
</evidence>
<dbReference type="GeneTree" id="ENSGT00390000016951"/>
<keyword evidence="3 9" id="KW-0964">Secreted</keyword>
<proteinExistence type="inferred from homology"/>
<dbReference type="CTD" id="7200"/>
<evidence type="ECO:0000256" key="8">
    <source>
        <dbReference type="ARBA" id="ARBA00022815"/>
    </source>
</evidence>
<feature type="chain" id="PRO_5014212712" description="Pro-thyrotropin-releasing hormone" evidence="9">
    <location>
        <begin position="22"/>
        <end position="227"/>
    </location>
</feature>
<feature type="compositionally biased region" description="Acidic residues" evidence="10">
    <location>
        <begin position="75"/>
        <end position="88"/>
    </location>
</feature>
<keyword evidence="7" id="KW-0677">Repeat</keyword>